<evidence type="ECO:0000259" key="8">
    <source>
        <dbReference type="PROSITE" id="PS50166"/>
    </source>
</evidence>
<dbReference type="Pfam" id="PF08506">
    <property type="entry name" value="Cse1"/>
    <property type="match status" value="1"/>
</dbReference>
<dbReference type="Gramene" id="Pp3c27_3380V3.1">
    <property type="protein sequence ID" value="Pp3c27_3380V3.1"/>
    <property type="gene ID" value="Pp3c27_3380"/>
</dbReference>
<dbReference type="InterPro" id="IPR013713">
    <property type="entry name" value="XPO2_central"/>
</dbReference>
<dbReference type="GO" id="GO:0006606">
    <property type="term" value="P:protein import into nucleus"/>
    <property type="evidence" value="ECO:0000318"/>
    <property type="project" value="GO_Central"/>
</dbReference>
<dbReference type="Proteomes" id="UP000006727">
    <property type="component" value="Chromosome 27"/>
</dbReference>
<dbReference type="RefSeq" id="XP_073388003.1">
    <property type="nucleotide sequence ID" value="XM_073531902.1"/>
</dbReference>
<dbReference type="Gramene" id="Pp3c27_3380V3.7">
    <property type="protein sequence ID" value="Pp3c27_3380V3.7"/>
    <property type="gene ID" value="Pp3c27_3380"/>
</dbReference>
<evidence type="ECO:0000256" key="1">
    <source>
        <dbReference type="ARBA" id="ARBA00004123"/>
    </source>
</evidence>
<dbReference type="eggNOG" id="KOG1992">
    <property type="taxonomic scope" value="Eukaryota"/>
</dbReference>
<reference evidence="9 11" key="2">
    <citation type="journal article" date="2018" name="Plant J.">
        <title>The Physcomitrella patens chromosome-scale assembly reveals moss genome structure and evolution.</title>
        <authorList>
            <person name="Lang D."/>
            <person name="Ullrich K.K."/>
            <person name="Murat F."/>
            <person name="Fuchs J."/>
            <person name="Jenkins J."/>
            <person name="Haas F.B."/>
            <person name="Piednoel M."/>
            <person name="Gundlach H."/>
            <person name="Van Bel M."/>
            <person name="Meyberg R."/>
            <person name="Vives C."/>
            <person name="Morata J."/>
            <person name="Symeonidi A."/>
            <person name="Hiss M."/>
            <person name="Muchero W."/>
            <person name="Kamisugi Y."/>
            <person name="Saleh O."/>
            <person name="Blanc G."/>
            <person name="Decker E.L."/>
            <person name="van Gessel N."/>
            <person name="Grimwood J."/>
            <person name="Hayes R.D."/>
            <person name="Graham S.W."/>
            <person name="Gunter L.E."/>
            <person name="McDaniel S.F."/>
            <person name="Hoernstein S.N.W."/>
            <person name="Larsson A."/>
            <person name="Li F.W."/>
            <person name="Perroud P.F."/>
            <person name="Phillips J."/>
            <person name="Ranjan P."/>
            <person name="Rokshar D.S."/>
            <person name="Rothfels C.J."/>
            <person name="Schneider L."/>
            <person name="Shu S."/>
            <person name="Stevenson D.W."/>
            <person name="Thummler F."/>
            <person name="Tillich M."/>
            <person name="Villarreal Aguilar J.C."/>
            <person name="Widiez T."/>
            <person name="Wong G.K."/>
            <person name="Wymore A."/>
            <person name="Zhang Y."/>
            <person name="Zimmer A.D."/>
            <person name="Quatrano R.S."/>
            <person name="Mayer K.F.X."/>
            <person name="Goodstein D."/>
            <person name="Casacuberta J.M."/>
            <person name="Vandepoele K."/>
            <person name="Reski R."/>
            <person name="Cuming A.C."/>
            <person name="Tuskan G.A."/>
            <person name="Maumus F."/>
            <person name="Salse J."/>
            <person name="Schmutz J."/>
            <person name="Rensing S.A."/>
        </authorList>
    </citation>
    <scope>NUCLEOTIDE SEQUENCE [LARGE SCALE GENOMIC DNA]</scope>
    <source>
        <strain evidence="10 11">cv. Gransden 2004</strain>
    </source>
</reference>
<gene>
    <name evidence="10" type="primary">LOC112278236</name>
    <name evidence="9" type="ORF">PHYPA_030862</name>
</gene>
<dbReference type="PANTHER" id="PTHR10997">
    <property type="entry name" value="IMPORTIN-7, 8, 11"/>
    <property type="match status" value="1"/>
</dbReference>
<evidence type="ECO:0000313" key="11">
    <source>
        <dbReference type="Proteomes" id="UP000006727"/>
    </source>
</evidence>
<dbReference type="GO" id="GO:0031267">
    <property type="term" value="F:small GTPase binding"/>
    <property type="evidence" value="ECO:0007669"/>
    <property type="project" value="InterPro"/>
</dbReference>
<dbReference type="PaxDb" id="3218-PP1S54_273V6.1"/>
<comment type="similarity">
    <text evidence="3">Belongs to the XPO2/CSE1 family.</text>
</comment>
<evidence type="ECO:0000313" key="10">
    <source>
        <dbReference type="EnsemblPlants" id="Pp3c27_3380V3.1"/>
    </source>
</evidence>
<dbReference type="Gene3D" id="1.25.10.10">
    <property type="entry name" value="Leucine-rich Repeat Variant"/>
    <property type="match status" value="1"/>
</dbReference>
<dbReference type="InterPro" id="IPR016024">
    <property type="entry name" value="ARM-type_fold"/>
</dbReference>
<dbReference type="GO" id="GO:0006611">
    <property type="term" value="P:protein export from nucleus"/>
    <property type="evidence" value="ECO:0000318"/>
    <property type="project" value="GO_Central"/>
</dbReference>
<dbReference type="EnsemblPlants" id="Pp3c27_3380V3.1">
    <property type="protein sequence ID" value="Pp3c27_3380V3.1"/>
    <property type="gene ID" value="Pp3c27_3380"/>
</dbReference>
<dbReference type="EnsemblPlants" id="Pp3c27_3380V3.2">
    <property type="protein sequence ID" value="Pp3c27_3380V3.2"/>
    <property type="gene ID" value="Pp3c27_3380"/>
</dbReference>
<dbReference type="InterPro" id="IPR005043">
    <property type="entry name" value="XPO2_C"/>
</dbReference>
<evidence type="ECO:0000313" key="9">
    <source>
        <dbReference type="EMBL" id="PNR26288.1"/>
    </source>
</evidence>
<dbReference type="STRING" id="3218.A9S7T7"/>
<dbReference type="GO" id="GO:0005829">
    <property type="term" value="C:cytosol"/>
    <property type="evidence" value="ECO:0000318"/>
    <property type="project" value="GO_Central"/>
</dbReference>
<dbReference type="PROSITE" id="PS50166">
    <property type="entry name" value="IMPORTIN_B_NT"/>
    <property type="match status" value="1"/>
</dbReference>
<dbReference type="RefSeq" id="XP_073388001.1">
    <property type="nucleotide sequence ID" value="XM_073531900.1"/>
</dbReference>
<feature type="domain" description="Importin N-terminal" evidence="8">
    <location>
        <begin position="29"/>
        <end position="107"/>
    </location>
</feature>
<dbReference type="OrthoDB" id="3268246at2759"/>
<evidence type="ECO:0000256" key="3">
    <source>
        <dbReference type="ARBA" id="ARBA00008669"/>
    </source>
</evidence>
<keyword evidence="5" id="KW-0963">Cytoplasm</keyword>
<evidence type="ECO:0000256" key="7">
    <source>
        <dbReference type="ARBA" id="ARBA00023242"/>
    </source>
</evidence>
<protein>
    <recommendedName>
        <fullName evidence="8">Importin N-terminal domain-containing protein</fullName>
    </recommendedName>
</protein>
<dbReference type="AlphaFoldDB" id="A9S7T7"/>
<dbReference type="HOGENOM" id="CLU_009614_0_0_1"/>
<evidence type="ECO:0000256" key="6">
    <source>
        <dbReference type="ARBA" id="ARBA00022927"/>
    </source>
</evidence>
<evidence type="ECO:0000256" key="4">
    <source>
        <dbReference type="ARBA" id="ARBA00022448"/>
    </source>
</evidence>
<dbReference type="OMA" id="APIMDSE"/>
<accession>A9S7T7</accession>
<reference evidence="10" key="3">
    <citation type="submission" date="2020-12" db="UniProtKB">
        <authorList>
            <consortium name="EnsemblPlants"/>
        </authorList>
    </citation>
    <scope>IDENTIFICATION</scope>
</reference>
<dbReference type="InterPro" id="IPR001494">
    <property type="entry name" value="Importin-beta_N"/>
</dbReference>
<organism evidence="9">
    <name type="scientific">Physcomitrium patens</name>
    <name type="common">Spreading-leaved earth moss</name>
    <name type="synonym">Physcomitrella patens</name>
    <dbReference type="NCBI Taxonomy" id="3218"/>
    <lineage>
        <taxon>Eukaryota</taxon>
        <taxon>Viridiplantae</taxon>
        <taxon>Streptophyta</taxon>
        <taxon>Embryophyta</taxon>
        <taxon>Bryophyta</taxon>
        <taxon>Bryophytina</taxon>
        <taxon>Bryopsida</taxon>
        <taxon>Funariidae</taxon>
        <taxon>Funariales</taxon>
        <taxon>Funariaceae</taxon>
        <taxon>Physcomitrium</taxon>
    </lineage>
</organism>
<dbReference type="EMBL" id="ABEU02000027">
    <property type="protein sequence ID" value="PNR26288.1"/>
    <property type="molecule type" value="Genomic_DNA"/>
</dbReference>
<keyword evidence="4" id="KW-0813">Transport</keyword>
<dbReference type="RefSeq" id="XP_073388000.1">
    <property type="nucleotide sequence ID" value="XM_073531899.1"/>
</dbReference>
<dbReference type="Pfam" id="PF03378">
    <property type="entry name" value="CAS_CSE1"/>
    <property type="match status" value="1"/>
</dbReference>
<dbReference type="GO" id="GO:0005635">
    <property type="term" value="C:nuclear envelope"/>
    <property type="evidence" value="ECO:0000318"/>
    <property type="project" value="GO_Central"/>
</dbReference>
<keyword evidence="6" id="KW-0653">Protein transport</keyword>
<dbReference type="InterPro" id="IPR011989">
    <property type="entry name" value="ARM-like"/>
</dbReference>
<dbReference type="Gramene" id="Pp3c27_3380V3.4">
    <property type="protein sequence ID" value="Pp3c27_3380V3.4"/>
    <property type="gene ID" value="Pp3c27_3380"/>
</dbReference>
<dbReference type="EnsemblPlants" id="Pp3c27_3380V3.7">
    <property type="protein sequence ID" value="Pp3c27_3380V3.7"/>
    <property type="gene ID" value="Pp3c27_3380"/>
</dbReference>
<dbReference type="GO" id="GO:0005049">
    <property type="term" value="F:nuclear export signal receptor activity"/>
    <property type="evidence" value="ECO:0000318"/>
    <property type="project" value="GO_Central"/>
</dbReference>
<keyword evidence="11" id="KW-1185">Reference proteome</keyword>
<reference evidence="9 11" key="1">
    <citation type="journal article" date="2008" name="Science">
        <title>The Physcomitrella genome reveals evolutionary insights into the conquest of land by plants.</title>
        <authorList>
            <person name="Rensing S."/>
            <person name="Lang D."/>
            <person name="Zimmer A."/>
            <person name="Terry A."/>
            <person name="Salamov A."/>
            <person name="Shapiro H."/>
            <person name="Nishiyama T."/>
            <person name="Perroud P.-F."/>
            <person name="Lindquist E."/>
            <person name="Kamisugi Y."/>
            <person name="Tanahashi T."/>
            <person name="Sakakibara K."/>
            <person name="Fujita T."/>
            <person name="Oishi K."/>
            <person name="Shin-I T."/>
            <person name="Kuroki Y."/>
            <person name="Toyoda A."/>
            <person name="Suzuki Y."/>
            <person name="Hashimoto A."/>
            <person name="Yamaguchi K."/>
            <person name="Sugano A."/>
            <person name="Kohara Y."/>
            <person name="Fujiyama A."/>
            <person name="Anterola A."/>
            <person name="Aoki S."/>
            <person name="Ashton N."/>
            <person name="Barbazuk W.B."/>
            <person name="Barker E."/>
            <person name="Bennetzen J."/>
            <person name="Bezanilla M."/>
            <person name="Blankenship R."/>
            <person name="Cho S.H."/>
            <person name="Dutcher S."/>
            <person name="Estelle M."/>
            <person name="Fawcett J.A."/>
            <person name="Gundlach H."/>
            <person name="Hanada K."/>
            <person name="Heyl A."/>
            <person name="Hicks K.A."/>
            <person name="Hugh J."/>
            <person name="Lohr M."/>
            <person name="Mayer K."/>
            <person name="Melkozernov A."/>
            <person name="Murata T."/>
            <person name="Nelson D."/>
            <person name="Pils B."/>
            <person name="Prigge M."/>
            <person name="Reiss B."/>
            <person name="Renner T."/>
            <person name="Rombauts S."/>
            <person name="Rushton P."/>
            <person name="Sanderfoot A."/>
            <person name="Schween G."/>
            <person name="Shiu S.-H."/>
            <person name="Stueber K."/>
            <person name="Theodoulou F.L."/>
            <person name="Tu H."/>
            <person name="Van de Peer Y."/>
            <person name="Verrier P.J."/>
            <person name="Waters E."/>
            <person name="Wood A."/>
            <person name="Yang L."/>
            <person name="Cove D."/>
            <person name="Cuming A."/>
            <person name="Hasebe M."/>
            <person name="Lucas S."/>
            <person name="Mishler D.B."/>
            <person name="Reski R."/>
            <person name="Grigoriev I."/>
            <person name="Quatrano R.S."/>
            <person name="Boore J.L."/>
        </authorList>
    </citation>
    <scope>NUCLEOTIDE SEQUENCE [LARGE SCALE GENOMIC DNA]</scope>
    <source>
        <strain evidence="10 11">cv. Gransden 2004</strain>
    </source>
</reference>
<name>A9S7T7_PHYPA</name>
<sequence>MEYTQETLKTLSQCFLQTLAPNPEPRKQAESLLKQAADQAGYGMVIMQIVCEPSVDEQVRQAAAVNFKNHIKFRWATPDADDPSPVVAIQDPEKEQIKGAIVKLMLSTPPKIQSQLSEALAIMSQHDYPRKWQSLLPELVNSLSTASDYTVINGILQTANSIFKRFRYEFKSNELYTDLKYCLDGFCAPLLDIFQKTGLVIAANTENPAILKPPFECLRLCSRIFYSLNFQELPEFFEEHIAEWMGEFHKYLVYTNPLLAERDSEKTSVVDELKAAICENINLYMEKNEEEFQAYLSQFATDVWGLLMTVSLAPSQDRLATTAIKFLTTVSKSVHHKLFADPATLTQICESIVIPNVRIRDEDEELFDMNHVEYIRRDVEGSDLDTRRRMACELVKGLSTHYREQVTGMFNGYIQTMLQQYAAAPAENWNAKDCAIYLVVSLAPKQASTGAAGTDLVNFEQFFNSQIVPELRAQGSNYNGILKADALKFLTTFRTLVPKQLTLELMPQLIQFLVAEANVVHSYAALAIEKLLTIKDGRHTRYSAADLTPFLQSLFANLFGALKLVDSQENAYVMKCIMRVLSIADIGPFSAQCLGELTNILAHVCKNPTNPSFNHYLFEAVAALLRNACEKDPGQVATFENLLFPVFQTVLENDVTEFAPYVFQIMSQLLETRRPPIPPTYLHIFPALLTPLLWQRQANVPGLVRLLQAYLQKAPQEINQANQLTQVLGVFEKLVGSKNTDHQGFFILNTVVENLSFEALSPYMLQIWNILFSRLQYRSTVKFIKSLIIFSSLFGVKHGPQRVIETINSVQPELFYTILDKIWIPNLTTISGDIETKLCSVFATMLVAPLFQSSKEALVGKLVNNVMTLLIKPEEERVDEDKDVPDMDEVVGYVAVYAQLHNAAKKEDDPLKDIKDPKEFVAKTLAGVSQQYRSLSTVLQQGLEPANMIALGQFCSASSVALA</sequence>
<keyword evidence="7" id="KW-0539">Nucleus</keyword>
<dbReference type="EnsemblPlants" id="Pp3c27_3380V3.3">
    <property type="protein sequence ID" value="Pp3c27_3380V3.3"/>
    <property type="gene ID" value="Pp3c27_3380"/>
</dbReference>
<evidence type="ECO:0000256" key="2">
    <source>
        <dbReference type="ARBA" id="ARBA00004496"/>
    </source>
</evidence>
<comment type="subcellular location">
    <subcellularLocation>
        <location evidence="2">Cytoplasm</location>
    </subcellularLocation>
    <subcellularLocation>
        <location evidence="1">Nucleus</location>
    </subcellularLocation>
</comment>
<dbReference type="RefSeq" id="XP_073388002.1">
    <property type="nucleotide sequence ID" value="XM_073531901.1"/>
</dbReference>
<dbReference type="FunFam" id="1.25.10.10:FF:000057">
    <property type="entry name" value="Exportin-2 isoform 1"/>
    <property type="match status" value="1"/>
</dbReference>
<dbReference type="PANTHER" id="PTHR10997:SF8">
    <property type="entry name" value="EXPORTIN-2"/>
    <property type="match status" value="1"/>
</dbReference>
<dbReference type="SUPFAM" id="SSF48371">
    <property type="entry name" value="ARM repeat"/>
    <property type="match status" value="1"/>
</dbReference>
<dbReference type="Gramene" id="Pp3c27_3380V3.3">
    <property type="protein sequence ID" value="Pp3c27_3380V3.3"/>
    <property type="gene ID" value="Pp3c27_3380"/>
</dbReference>
<evidence type="ECO:0000256" key="5">
    <source>
        <dbReference type="ARBA" id="ARBA00022490"/>
    </source>
</evidence>
<proteinExistence type="inferred from homology"/>
<dbReference type="EnsemblPlants" id="Pp3c27_3380V3.4">
    <property type="protein sequence ID" value="Pp3c27_3380V3.4"/>
    <property type="gene ID" value="Pp3c27_3380"/>
</dbReference>
<dbReference type="Pfam" id="PF03810">
    <property type="entry name" value="IBN_N"/>
    <property type="match status" value="1"/>
</dbReference>
<dbReference type="SMART" id="SM00913">
    <property type="entry name" value="IBN_N"/>
    <property type="match status" value="1"/>
</dbReference>
<dbReference type="Gramene" id="Pp3c27_3380V3.2">
    <property type="protein sequence ID" value="Pp3c27_3380V3.2"/>
    <property type="gene ID" value="Pp3c27_3380"/>
</dbReference>
<dbReference type="GeneID" id="112278236"/>